<evidence type="ECO:0000313" key="2">
    <source>
        <dbReference type="Proteomes" id="UP001055879"/>
    </source>
</evidence>
<comment type="caution">
    <text evidence="1">The sequence shown here is derived from an EMBL/GenBank/DDBJ whole genome shotgun (WGS) entry which is preliminary data.</text>
</comment>
<keyword evidence="2" id="KW-1185">Reference proteome</keyword>
<gene>
    <name evidence="1" type="ORF">L6452_34849</name>
</gene>
<proteinExistence type="predicted"/>
<organism evidence="1 2">
    <name type="scientific">Arctium lappa</name>
    <name type="common">Greater burdock</name>
    <name type="synonym">Lappa major</name>
    <dbReference type="NCBI Taxonomy" id="4217"/>
    <lineage>
        <taxon>Eukaryota</taxon>
        <taxon>Viridiplantae</taxon>
        <taxon>Streptophyta</taxon>
        <taxon>Embryophyta</taxon>
        <taxon>Tracheophyta</taxon>
        <taxon>Spermatophyta</taxon>
        <taxon>Magnoliopsida</taxon>
        <taxon>eudicotyledons</taxon>
        <taxon>Gunneridae</taxon>
        <taxon>Pentapetalae</taxon>
        <taxon>asterids</taxon>
        <taxon>campanulids</taxon>
        <taxon>Asterales</taxon>
        <taxon>Asteraceae</taxon>
        <taxon>Carduoideae</taxon>
        <taxon>Cardueae</taxon>
        <taxon>Arctiinae</taxon>
        <taxon>Arctium</taxon>
    </lineage>
</organism>
<name>A0ACB8YKW1_ARCLA</name>
<reference evidence="2" key="1">
    <citation type="journal article" date="2022" name="Mol. Ecol. Resour.">
        <title>The genomes of chicory, endive, great burdock and yacon provide insights into Asteraceae palaeo-polyploidization history and plant inulin production.</title>
        <authorList>
            <person name="Fan W."/>
            <person name="Wang S."/>
            <person name="Wang H."/>
            <person name="Wang A."/>
            <person name="Jiang F."/>
            <person name="Liu H."/>
            <person name="Zhao H."/>
            <person name="Xu D."/>
            <person name="Zhang Y."/>
        </authorList>
    </citation>
    <scope>NUCLEOTIDE SEQUENCE [LARGE SCALE GENOMIC DNA]</scope>
    <source>
        <strain evidence="2">cv. Niubang</strain>
    </source>
</reference>
<evidence type="ECO:0000313" key="1">
    <source>
        <dbReference type="EMBL" id="KAI3685599.1"/>
    </source>
</evidence>
<sequence length="232" mass="26991">MKIDLLVKERDSYSSKIKELQKIVSKVVVTEHTTPESKIHSPTNSSVGSFKTAASSHQKTVSSKRLVNSFDQIRTTNIFYDWKIDGSVEDEKNDEKKEEKKGKKEEKTVTPIRTATNNYGPKYQWLPKPKSKSVLQAPQVKGECYTCFYFVWISKDQDEYLVMDHRIRGSWIDQNGQRHFLEKSFDDINAQIIKKGEMVSRNDKVLRDVFQKCPSQKIQSKDLKKIKEFLMC</sequence>
<accession>A0ACB8YKW1</accession>
<dbReference type="EMBL" id="CM042058">
    <property type="protein sequence ID" value="KAI3685599.1"/>
    <property type="molecule type" value="Genomic_DNA"/>
</dbReference>
<protein>
    <submittedName>
        <fullName evidence="1">Uncharacterized protein</fullName>
    </submittedName>
</protein>
<reference evidence="1 2" key="2">
    <citation type="journal article" date="2022" name="Mol. Ecol. Resour.">
        <title>The genomes of chicory, endive, great burdock and yacon provide insights into Asteraceae paleo-polyploidization history and plant inulin production.</title>
        <authorList>
            <person name="Fan W."/>
            <person name="Wang S."/>
            <person name="Wang H."/>
            <person name="Wang A."/>
            <person name="Jiang F."/>
            <person name="Liu H."/>
            <person name="Zhao H."/>
            <person name="Xu D."/>
            <person name="Zhang Y."/>
        </authorList>
    </citation>
    <scope>NUCLEOTIDE SEQUENCE [LARGE SCALE GENOMIC DNA]</scope>
    <source>
        <strain evidence="2">cv. Niubang</strain>
    </source>
</reference>
<dbReference type="Proteomes" id="UP001055879">
    <property type="component" value="Linkage Group LG12"/>
</dbReference>